<gene>
    <name evidence="1" type="ORF">AVEN_183585_1</name>
</gene>
<name>A0A4Y2Q0Y1_ARAVE</name>
<accession>A0A4Y2Q0Y1</accession>
<dbReference type="EMBL" id="BGPR01012424">
    <property type="protein sequence ID" value="GBN55996.1"/>
    <property type="molecule type" value="Genomic_DNA"/>
</dbReference>
<dbReference type="AlphaFoldDB" id="A0A4Y2Q0Y1"/>
<keyword evidence="2" id="KW-1185">Reference proteome</keyword>
<evidence type="ECO:0000313" key="1">
    <source>
        <dbReference type="EMBL" id="GBN55996.1"/>
    </source>
</evidence>
<protein>
    <submittedName>
        <fullName evidence="1">Uncharacterized protein</fullName>
    </submittedName>
</protein>
<dbReference type="Proteomes" id="UP000499080">
    <property type="component" value="Unassembled WGS sequence"/>
</dbReference>
<reference evidence="1 2" key="1">
    <citation type="journal article" date="2019" name="Sci. Rep.">
        <title>Orb-weaving spider Araneus ventricosus genome elucidates the spidroin gene catalogue.</title>
        <authorList>
            <person name="Kono N."/>
            <person name="Nakamura H."/>
            <person name="Ohtoshi R."/>
            <person name="Moran D.A.P."/>
            <person name="Shinohara A."/>
            <person name="Yoshida Y."/>
            <person name="Fujiwara M."/>
            <person name="Mori M."/>
            <person name="Tomita M."/>
            <person name="Arakawa K."/>
        </authorList>
    </citation>
    <scope>NUCLEOTIDE SEQUENCE [LARGE SCALE GENOMIC DNA]</scope>
</reference>
<sequence length="97" mass="10995">MIRVTRSSAESTGVSYTKYFICAQKKKSSGLRSDGRGVQVTDLPRPIHRAGYVALKKCRTSCLGDMLRMQVQNDVRGDDLFTHVFHSRSGMRPYVPW</sequence>
<comment type="caution">
    <text evidence="1">The sequence shown here is derived from an EMBL/GenBank/DDBJ whole genome shotgun (WGS) entry which is preliminary data.</text>
</comment>
<evidence type="ECO:0000313" key="2">
    <source>
        <dbReference type="Proteomes" id="UP000499080"/>
    </source>
</evidence>
<proteinExistence type="predicted"/>
<organism evidence="1 2">
    <name type="scientific">Araneus ventricosus</name>
    <name type="common">Orbweaver spider</name>
    <name type="synonym">Epeira ventricosa</name>
    <dbReference type="NCBI Taxonomy" id="182803"/>
    <lineage>
        <taxon>Eukaryota</taxon>
        <taxon>Metazoa</taxon>
        <taxon>Ecdysozoa</taxon>
        <taxon>Arthropoda</taxon>
        <taxon>Chelicerata</taxon>
        <taxon>Arachnida</taxon>
        <taxon>Araneae</taxon>
        <taxon>Araneomorphae</taxon>
        <taxon>Entelegynae</taxon>
        <taxon>Araneoidea</taxon>
        <taxon>Araneidae</taxon>
        <taxon>Araneus</taxon>
    </lineage>
</organism>